<keyword evidence="1" id="KW-0812">Transmembrane</keyword>
<evidence type="ECO:0000313" key="3">
    <source>
        <dbReference type="EMBL" id="KAK0467713.1"/>
    </source>
</evidence>
<feature type="transmembrane region" description="Helical" evidence="1">
    <location>
        <begin position="67"/>
        <end position="86"/>
    </location>
</feature>
<dbReference type="EMBL" id="JAUEPS010000002">
    <property type="protein sequence ID" value="KAK0467713.1"/>
    <property type="molecule type" value="Genomic_DNA"/>
</dbReference>
<protein>
    <submittedName>
        <fullName evidence="3">Uncharacterized protein</fullName>
    </submittedName>
</protein>
<proteinExistence type="predicted"/>
<comment type="caution">
    <text evidence="3">The sequence shown here is derived from an EMBL/GenBank/DDBJ whole genome shotgun (WGS) entry which is preliminary data.</text>
</comment>
<organism evidence="3 4">
    <name type="scientific">Armillaria tabescens</name>
    <name type="common">Ringless honey mushroom</name>
    <name type="synonym">Agaricus tabescens</name>
    <dbReference type="NCBI Taxonomy" id="1929756"/>
    <lineage>
        <taxon>Eukaryota</taxon>
        <taxon>Fungi</taxon>
        <taxon>Dikarya</taxon>
        <taxon>Basidiomycota</taxon>
        <taxon>Agaricomycotina</taxon>
        <taxon>Agaricomycetes</taxon>
        <taxon>Agaricomycetidae</taxon>
        <taxon>Agaricales</taxon>
        <taxon>Marasmiineae</taxon>
        <taxon>Physalacriaceae</taxon>
        <taxon>Desarmillaria</taxon>
    </lineage>
</organism>
<evidence type="ECO:0000313" key="4">
    <source>
        <dbReference type="Proteomes" id="UP001175211"/>
    </source>
</evidence>
<keyword evidence="1" id="KW-1133">Transmembrane helix</keyword>
<name>A0AA39TVJ6_ARMTA</name>
<dbReference type="AlphaFoldDB" id="A0AA39TVJ6"/>
<feature type="chain" id="PRO_5041207402" evidence="2">
    <location>
        <begin position="22"/>
        <end position="227"/>
    </location>
</feature>
<keyword evidence="1" id="KW-0472">Membrane</keyword>
<dbReference type="RefSeq" id="XP_060337988.1">
    <property type="nucleotide sequence ID" value="XM_060476392.1"/>
</dbReference>
<reference evidence="3" key="1">
    <citation type="submission" date="2023-06" db="EMBL/GenBank/DDBJ databases">
        <authorList>
            <consortium name="Lawrence Berkeley National Laboratory"/>
            <person name="Ahrendt S."/>
            <person name="Sahu N."/>
            <person name="Indic B."/>
            <person name="Wong-Bajracharya J."/>
            <person name="Merenyi Z."/>
            <person name="Ke H.-M."/>
            <person name="Monk M."/>
            <person name="Kocsube S."/>
            <person name="Drula E."/>
            <person name="Lipzen A."/>
            <person name="Balint B."/>
            <person name="Henrissat B."/>
            <person name="Andreopoulos B."/>
            <person name="Martin F.M."/>
            <person name="Harder C.B."/>
            <person name="Rigling D."/>
            <person name="Ford K.L."/>
            <person name="Foster G.D."/>
            <person name="Pangilinan J."/>
            <person name="Papanicolaou A."/>
            <person name="Barry K."/>
            <person name="LaButti K."/>
            <person name="Viragh M."/>
            <person name="Koriabine M."/>
            <person name="Yan M."/>
            <person name="Riley R."/>
            <person name="Champramary S."/>
            <person name="Plett K.L."/>
            <person name="Tsai I.J."/>
            <person name="Slot J."/>
            <person name="Sipos G."/>
            <person name="Plett J."/>
            <person name="Nagy L.G."/>
            <person name="Grigoriev I.V."/>
        </authorList>
    </citation>
    <scope>NUCLEOTIDE SEQUENCE</scope>
    <source>
        <strain evidence="3">CCBAS 213</strain>
    </source>
</reference>
<dbReference type="Proteomes" id="UP001175211">
    <property type="component" value="Unassembled WGS sequence"/>
</dbReference>
<sequence>MLTSTLRSCLIIYVLPTCLLSTVVVPDYPFVYKPSFDGFPCSLKATIQRDDIYASLAKSDQVWKSHWIIYFVIVCQASSLCLILNIDDAHRIRERVSKMHATNQGNTSPWKYERVEWNGPDSTLAVTFTKIGHVDDDLTVEAFEQYIIDISMSIPDVDRGKESRFTCRVWFKEAIRRLNDAQLFVNCPDVDALEKELNRKATALQYAQLDITLPKLLVAKKAAPWSS</sequence>
<keyword evidence="4" id="KW-1185">Reference proteome</keyword>
<feature type="signal peptide" evidence="2">
    <location>
        <begin position="1"/>
        <end position="21"/>
    </location>
</feature>
<accession>A0AA39TVJ6</accession>
<evidence type="ECO:0000256" key="2">
    <source>
        <dbReference type="SAM" id="SignalP"/>
    </source>
</evidence>
<gene>
    <name evidence="3" type="ORF">EV420DRAFT_1634975</name>
</gene>
<keyword evidence="2" id="KW-0732">Signal</keyword>
<evidence type="ECO:0000256" key="1">
    <source>
        <dbReference type="SAM" id="Phobius"/>
    </source>
</evidence>
<dbReference type="GeneID" id="85359940"/>